<feature type="compositionally biased region" description="Low complexity" evidence="1">
    <location>
        <begin position="1"/>
        <end position="11"/>
    </location>
</feature>
<name>A0A0G4HMR3_9ALVE</name>
<dbReference type="AlphaFoldDB" id="A0A0G4HMR3"/>
<feature type="region of interest" description="Disordered" evidence="1">
    <location>
        <begin position="1"/>
        <end position="22"/>
    </location>
</feature>
<reference evidence="2" key="1">
    <citation type="submission" date="2014-11" db="EMBL/GenBank/DDBJ databases">
        <authorList>
            <person name="Otto D Thomas"/>
            <person name="Naeem Raeece"/>
        </authorList>
    </citation>
    <scope>NUCLEOTIDE SEQUENCE</scope>
</reference>
<dbReference type="EMBL" id="CDMZ01003191">
    <property type="protein sequence ID" value="CEM45444.1"/>
    <property type="molecule type" value="Genomic_DNA"/>
</dbReference>
<sequence length="194" mass="20517">MTSSSSDTSPKTSRRGLIGREGGREGGSLCACLPEGQERWDRVGRSRRRKGSLAGTARATWLDSRAGAAVVMGTGLGGRGGLARKFAVRGRAMAAYQSSSVIYPPLGWGNEPRGGECLGEAGEGKRTLCLGDGDLALPPPVGVFAWDLKIVFGSSLGGLRVLWALRGSGLGVEERTVGRKLKRERSTMRGSERR</sequence>
<gene>
    <name evidence="2" type="ORF">Cvel_7516</name>
</gene>
<proteinExistence type="predicted"/>
<evidence type="ECO:0000256" key="1">
    <source>
        <dbReference type="SAM" id="MobiDB-lite"/>
    </source>
</evidence>
<accession>A0A0G4HMR3</accession>
<protein>
    <submittedName>
        <fullName evidence="2">Uncharacterized protein</fullName>
    </submittedName>
</protein>
<organism evidence="2">
    <name type="scientific">Chromera velia CCMP2878</name>
    <dbReference type="NCBI Taxonomy" id="1169474"/>
    <lineage>
        <taxon>Eukaryota</taxon>
        <taxon>Sar</taxon>
        <taxon>Alveolata</taxon>
        <taxon>Colpodellida</taxon>
        <taxon>Chromeraceae</taxon>
        <taxon>Chromera</taxon>
    </lineage>
</organism>
<evidence type="ECO:0000313" key="2">
    <source>
        <dbReference type="EMBL" id="CEM45444.1"/>
    </source>
</evidence>
<dbReference type="VEuPathDB" id="CryptoDB:Cvel_7516"/>